<dbReference type="AlphaFoldDB" id="U4LAI4"/>
<evidence type="ECO:0000256" key="1">
    <source>
        <dbReference type="ARBA" id="ARBA00022737"/>
    </source>
</evidence>
<keyword evidence="7" id="KW-1185">Reference proteome</keyword>
<dbReference type="PROSITE" id="PS50297">
    <property type="entry name" value="ANK_REP_REGION"/>
    <property type="match status" value="3"/>
</dbReference>
<protein>
    <submittedName>
        <fullName evidence="6">Similar to Ankyrin repeat domain-containing protein 17 acc. no. O75179</fullName>
    </submittedName>
</protein>
<proteinExistence type="predicted"/>
<evidence type="ECO:0000256" key="3">
    <source>
        <dbReference type="PROSITE-ProRule" id="PRU00023"/>
    </source>
</evidence>
<dbReference type="Gene3D" id="1.25.40.20">
    <property type="entry name" value="Ankyrin repeat-containing domain"/>
    <property type="match status" value="1"/>
</dbReference>
<evidence type="ECO:0000313" key="6">
    <source>
        <dbReference type="EMBL" id="CCX16443.1"/>
    </source>
</evidence>
<feature type="region of interest" description="Disordered" evidence="4">
    <location>
        <begin position="39"/>
        <end position="59"/>
    </location>
</feature>
<keyword evidence="1" id="KW-0677">Repeat</keyword>
<dbReference type="PANTHER" id="PTHR24201">
    <property type="entry name" value="ANK_REP_REGION DOMAIN-CONTAINING PROTEIN"/>
    <property type="match status" value="1"/>
</dbReference>
<reference evidence="6 7" key="1">
    <citation type="journal article" date="2013" name="PLoS Genet.">
        <title>The genome and development-dependent transcriptomes of Pyronema confluens: a window into fungal evolution.</title>
        <authorList>
            <person name="Traeger S."/>
            <person name="Altegoer F."/>
            <person name="Freitag M."/>
            <person name="Gabaldon T."/>
            <person name="Kempken F."/>
            <person name="Kumar A."/>
            <person name="Marcet-Houben M."/>
            <person name="Poggeler S."/>
            <person name="Stajich J.E."/>
            <person name="Nowrousian M."/>
        </authorList>
    </citation>
    <scope>NUCLEOTIDE SEQUENCE [LARGE SCALE GENOMIC DNA]</scope>
    <source>
        <strain evidence="7">CBS 100304</strain>
        <tissue evidence="6">Vegetative mycelium</tissue>
    </source>
</reference>
<feature type="repeat" description="ANK" evidence="3">
    <location>
        <begin position="323"/>
        <end position="355"/>
    </location>
</feature>
<dbReference type="Proteomes" id="UP000018144">
    <property type="component" value="Unassembled WGS sequence"/>
</dbReference>
<dbReference type="SUPFAM" id="SSF48403">
    <property type="entry name" value="Ankyrin repeat"/>
    <property type="match status" value="1"/>
</dbReference>
<organism evidence="6 7">
    <name type="scientific">Pyronema omphalodes (strain CBS 100304)</name>
    <name type="common">Pyronema confluens</name>
    <dbReference type="NCBI Taxonomy" id="1076935"/>
    <lineage>
        <taxon>Eukaryota</taxon>
        <taxon>Fungi</taxon>
        <taxon>Dikarya</taxon>
        <taxon>Ascomycota</taxon>
        <taxon>Pezizomycotina</taxon>
        <taxon>Pezizomycetes</taxon>
        <taxon>Pezizales</taxon>
        <taxon>Pyronemataceae</taxon>
        <taxon>Pyronema</taxon>
    </lineage>
</organism>
<dbReference type="InterPro" id="IPR002110">
    <property type="entry name" value="Ankyrin_rpt"/>
</dbReference>
<dbReference type="PROSITE" id="PS50088">
    <property type="entry name" value="ANK_REPEAT"/>
    <property type="match status" value="3"/>
</dbReference>
<keyword evidence="5" id="KW-1133">Transmembrane helix</keyword>
<feature type="repeat" description="ANK" evidence="3">
    <location>
        <begin position="428"/>
        <end position="460"/>
    </location>
</feature>
<dbReference type="eggNOG" id="KOG0504">
    <property type="taxonomic scope" value="Eukaryota"/>
</dbReference>
<dbReference type="InterPro" id="IPR036770">
    <property type="entry name" value="Ankyrin_rpt-contain_sf"/>
</dbReference>
<name>U4LAI4_PYROM</name>
<dbReference type="Pfam" id="PF12796">
    <property type="entry name" value="Ank_2"/>
    <property type="match status" value="2"/>
</dbReference>
<keyword evidence="5" id="KW-0472">Membrane</keyword>
<keyword evidence="2 3" id="KW-0040">ANK repeat</keyword>
<dbReference type="PANTHER" id="PTHR24201:SF16">
    <property type="entry name" value="ANKYRIN-1-LIKE-RELATED"/>
    <property type="match status" value="1"/>
</dbReference>
<feature type="repeat" description="ANK" evidence="3">
    <location>
        <begin position="393"/>
        <end position="425"/>
    </location>
</feature>
<evidence type="ECO:0000256" key="4">
    <source>
        <dbReference type="SAM" id="MobiDB-lite"/>
    </source>
</evidence>
<evidence type="ECO:0000256" key="2">
    <source>
        <dbReference type="ARBA" id="ARBA00023043"/>
    </source>
</evidence>
<gene>
    <name evidence="6" type="ORF">PCON_03086</name>
</gene>
<accession>U4LAI4</accession>
<dbReference type="SMART" id="SM00248">
    <property type="entry name" value="ANK"/>
    <property type="match status" value="5"/>
</dbReference>
<dbReference type="OrthoDB" id="539213at2759"/>
<dbReference type="InterPro" id="IPR050776">
    <property type="entry name" value="Ank_Repeat/CDKN_Inhibitor"/>
</dbReference>
<evidence type="ECO:0000313" key="7">
    <source>
        <dbReference type="Proteomes" id="UP000018144"/>
    </source>
</evidence>
<feature type="transmembrane region" description="Helical" evidence="5">
    <location>
        <begin position="224"/>
        <end position="242"/>
    </location>
</feature>
<dbReference type="EMBL" id="HF936416">
    <property type="protein sequence ID" value="CCX16443.1"/>
    <property type="molecule type" value="Genomic_DNA"/>
</dbReference>
<dbReference type="GO" id="GO:0005634">
    <property type="term" value="C:nucleus"/>
    <property type="evidence" value="ECO:0007669"/>
    <property type="project" value="TreeGrafter"/>
</dbReference>
<feature type="compositionally biased region" description="Polar residues" evidence="4">
    <location>
        <begin position="41"/>
        <end position="52"/>
    </location>
</feature>
<keyword evidence="5" id="KW-0812">Transmembrane</keyword>
<evidence type="ECO:0000256" key="5">
    <source>
        <dbReference type="SAM" id="Phobius"/>
    </source>
</evidence>
<dbReference type="STRING" id="1076935.U4LAI4"/>
<sequence length="505" mass="56549">MSTFLDVLIGERRHAVKSKSDLVKALEDSKVRKSVNVYPNRASNRTTNNPSNAPGDDEHVFTPRKQKFFFLSNEDEGRRVIFTNDWFSAEKGAAPTDLKDILSLDQICKEWDTILSCFTHQLNDARAFITDRKNDPEDILHNITGITDKFYLLEIIHQYQSQWIKSLDRISWKENTFSGWYNARKRMDTIGKDISSRMNGFFQRSLFGMNVDILQKSPQSWTTYFYVAVPVFLLVMASVLAIKCRRKIAEIRYLVIDYGHKMAKLFEKAKVFDQEHGGRAVSQPLGSSPSTAEYITSRQLNEKYAYIELLYDLIKAGNTARGRRKTALQAAAREGHSEAMNVLLDAKADVNSQPAEYGERTALQSAAGSGRLNVVNRLLKVKADFNATPAIQGGRTGLKSAANSGHLDVVNRLLDVKADVFARSAETGGLTASQAAARNGYWDTVRRLLDTGADVNDLPTWMGKRLARSSSLCLAEVNGHVDVANILRANGAKEREQLVEEGARD</sequence>